<dbReference type="GO" id="GO:0005198">
    <property type="term" value="F:structural molecule activity"/>
    <property type="evidence" value="ECO:0007669"/>
    <property type="project" value="InterPro"/>
</dbReference>
<keyword evidence="12" id="KW-0968">Cytoplasmic vesicle</keyword>
<evidence type="ECO:0000256" key="9">
    <source>
        <dbReference type="ARBA" id="ARBA00022927"/>
    </source>
</evidence>
<dbReference type="Pfam" id="PF04053">
    <property type="entry name" value="B-prop_COPA_B_2nd"/>
    <property type="match status" value="1"/>
</dbReference>
<feature type="compositionally biased region" description="Acidic residues" evidence="13">
    <location>
        <begin position="612"/>
        <end position="626"/>
    </location>
</feature>
<proteinExistence type="inferred from homology"/>
<evidence type="ECO:0000256" key="4">
    <source>
        <dbReference type="ARBA" id="ARBA00022448"/>
    </source>
</evidence>
<comment type="caution">
    <text evidence="16">The sequence shown here is derived from an EMBL/GenBank/DDBJ whole genome shotgun (WGS) entry which is preliminary data.</text>
</comment>
<name>X6NHQ5_RETFI</name>
<dbReference type="GO" id="GO:0000139">
    <property type="term" value="C:Golgi membrane"/>
    <property type="evidence" value="ECO:0007669"/>
    <property type="project" value="UniProtKB-SubCell"/>
</dbReference>
<feature type="compositionally biased region" description="Acidic residues" evidence="13">
    <location>
        <begin position="593"/>
        <end position="604"/>
    </location>
</feature>
<evidence type="ECO:0000313" key="17">
    <source>
        <dbReference type="Proteomes" id="UP000023152"/>
    </source>
</evidence>
<keyword evidence="10" id="KW-0333">Golgi apparatus</keyword>
<keyword evidence="17" id="KW-1185">Reference proteome</keyword>
<evidence type="ECO:0000256" key="3">
    <source>
        <dbReference type="ARBA" id="ARBA00010844"/>
    </source>
</evidence>
<dbReference type="AlphaFoldDB" id="X6NHQ5"/>
<dbReference type="Gene3D" id="1.25.40.470">
    <property type="match status" value="1"/>
</dbReference>
<dbReference type="EMBL" id="ASPP01008910">
    <property type="protein sequence ID" value="ETO24862.1"/>
    <property type="molecule type" value="Genomic_DNA"/>
</dbReference>
<evidence type="ECO:0000259" key="15">
    <source>
        <dbReference type="Pfam" id="PF23953"/>
    </source>
</evidence>
<feature type="region of interest" description="Disordered" evidence="13">
    <location>
        <begin position="493"/>
        <end position="626"/>
    </location>
</feature>
<dbReference type="CDD" id="cd22947">
    <property type="entry name" value="Coatomer_WDAD_beta-like"/>
    <property type="match status" value="1"/>
</dbReference>
<feature type="non-terminal residue" evidence="16">
    <location>
        <position position="1"/>
    </location>
</feature>
<organism evidence="16 17">
    <name type="scientific">Reticulomyxa filosa</name>
    <dbReference type="NCBI Taxonomy" id="46433"/>
    <lineage>
        <taxon>Eukaryota</taxon>
        <taxon>Sar</taxon>
        <taxon>Rhizaria</taxon>
        <taxon>Retaria</taxon>
        <taxon>Foraminifera</taxon>
        <taxon>Monothalamids</taxon>
        <taxon>Reticulomyxidae</taxon>
        <taxon>Reticulomyxa</taxon>
    </lineage>
</organism>
<dbReference type="GO" id="GO:0030663">
    <property type="term" value="C:COPI-coated vesicle membrane"/>
    <property type="evidence" value="ECO:0007669"/>
    <property type="project" value="UniProtKB-SubCell"/>
</dbReference>
<evidence type="ECO:0000313" key="16">
    <source>
        <dbReference type="EMBL" id="ETO24862.1"/>
    </source>
</evidence>
<comment type="subcellular location">
    <subcellularLocation>
        <location evidence="2">Cytoplasmic vesicle</location>
        <location evidence="2">COPI-coated vesicle membrane</location>
        <topology evidence="2">Peripheral membrane protein</topology>
        <orientation evidence="2">Cytoplasmic side</orientation>
    </subcellularLocation>
    <subcellularLocation>
        <location evidence="1">Golgi apparatus membrane</location>
        <topology evidence="1">Peripheral membrane protein</topology>
        <orientation evidence="1">Cytoplasmic side</orientation>
    </subcellularLocation>
</comment>
<comment type="similarity">
    <text evidence="3">Belongs to the WD repeat COPB2 family.</text>
</comment>
<feature type="domain" description="COPA/B second beta-propeller" evidence="14">
    <location>
        <begin position="24"/>
        <end position="189"/>
    </location>
</feature>
<evidence type="ECO:0000256" key="6">
    <source>
        <dbReference type="ARBA" id="ARBA00022574"/>
    </source>
</evidence>
<evidence type="ECO:0000256" key="5">
    <source>
        <dbReference type="ARBA" id="ARBA00022490"/>
    </source>
</evidence>
<evidence type="ECO:0000256" key="8">
    <source>
        <dbReference type="ARBA" id="ARBA00022892"/>
    </source>
</evidence>
<dbReference type="FunFam" id="1.25.40.470:FF:000001">
    <property type="entry name" value="Coatomer subunit beta"/>
    <property type="match status" value="1"/>
</dbReference>
<dbReference type="OrthoDB" id="676863at2759"/>
<dbReference type="GO" id="GO:0030117">
    <property type="term" value="C:membrane coat"/>
    <property type="evidence" value="ECO:0007669"/>
    <property type="project" value="InterPro"/>
</dbReference>
<dbReference type="GO" id="GO:0016192">
    <property type="term" value="P:vesicle-mediated transport"/>
    <property type="evidence" value="ECO:0007669"/>
    <property type="project" value="UniProtKB-KW"/>
</dbReference>
<keyword evidence="4" id="KW-0813">Transport</keyword>
<dbReference type="Pfam" id="PF23953">
    <property type="entry name" value="TPR_COPA_B"/>
    <property type="match status" value="1"/>
</dbReference>
<evidence type="ECO:0000256" key="2">
    <source>
        <dbReference type="ARBA" id="ARBA00004347"/>
    </source>
</evidence>
<dbReference type="GO" id="GO:0006886">
    <property type="term" value="P:intracellular protein transport"/>
    <property type="evidence" value="ECO:0007669"/>
    <property type="project" value="InterPro"/>
</dbReference>
<keyword evidence="8" id="KW-0931">ER-Golgi transport</keyword>
<protein>
    <submittedName>
        <fullName evidence="16">Uncharacterized protein</fullName>
    </submittedName>
</protein>
<evidence type="ECO:0000256" key="7">
    <source>
        <dbReference type="ARBA" id="ARBA00022737"/>
    </source>
</evidence>
<dbReference type="Proteomes" id="UP000023152">
    <property type="component" value="Unassembled WGS sequence"/>
</dbReference>
<accession>X6NHQ5</accession>
<evidence type="ECO:0000259" key="14">
    <source>
        <dbReference type="Pfam" id="PF04053"/>
    </source>
</evidence>
<keyword evidence="7" id="KW-0677">Repeat</keyword>
<feature type="compositionally biased region" description="Basic and acidic residues" evidence="13">
    <location>
        <begin position="565"/>
        <end position="574"/>
    </location>
</feature>
<keyword evidence="11" id="KW-0472">Membrane</keyword>
<evidence type="ECO:0000256" key="10">
    <source>
        <dbReference type="ARBA" id="ARBA00023034"/>
    </source>
</evidence>
<gene>
    <name evidence="16" type="ORF">RFI_12294</name>
</gene>
<evidence type="ECO:0000256" key="1">
    <source>
        <dbReference type="ARBA" id="ARBA00004255"/>
    </source>
</evidence>
<sequence>IFHQFKEAHTIKTSFEVSFCCFGSFREENRNAEKKEESLSIFGGHLLGVRSGEFIDFYSWDDGRIVRRIEVTPNQVYWSDNGSMVALVCDENYYVLRYSEDVVKKYISQNVETDEQGIEPAFTLDQDINETVTSAFYSGEIFIYTNQNQRLNYYVGGQVITLTHLDRPCYILGYFFCYLLKEDRVYLIDRRYNIVSFELLRYVLGYQASIVRGDLETASALLKRGKIPSEYYHKLAQFLEGQGHLDMALEVSTDPEHQFELALQLKKLGLAKEILLKSPSQQKWKQLGDLALSECDFATAEECAKNSNDLSLLFLLYTSTNDAKGLYAISQMAIEKSRFDIAFNTLFILGRVDDCIELLIKNDRIPEAAFMARSYAPKYFFFLFLLSTEIIWENLNYKVSCIPRFFFCLYVLLCGKRHVKDIHKKWKSALFKISAAAAQSLGDQNTHPDHFVTKEIEPNVQALDEKEIEAMKGQLEVQKQQFEEKKIEQKKIEEKKKQPLKPITPKTTVKEEAASPHGKKKSEPLVSPKAKVEEDDFDDIPSMGKTSGQADENTIEFGFGDIAFESDKEKETKKQPGKKKSSSKSAKEKDNDFLDIGDEDDNEGSDNIQLAQEEEVDIGIDDVLEK</sequence>
<keyword evidence="9" id="KW-0653">Protein transport</keyword>
<evidence type="ECO:0000256" key="13">
    <source>
        <dbReference type="SAM" id="MobiDB-lite"/>
    </source>
</evidence>
<feature type="domain" description="COPA/B TPR" evidence="15">
    <location>
        <begin position="206"/>
        <end position="378"/>
    </location>
</feature>
<reference evidence="16 17" key="1">
    <citation type="journal article" date="2013" name="Curr. Biol.">
        <title>The Genome of the Foraminiferan Reticulomyxa filosa.</title>
        <authorList>
            <person name="Glockner G."/>
            <person name="Hulsmann N."/>
            <person name="Schleicher M."/>
            <person name="Noegel A.A."/>
            <person name="Eichinger L."/>
            <person name="Gallinger C."/>
            <person name="Pawlowski J."/>
            <person name="Sierra R."/>
            <person name="Euteneuer U."/>
            <person name="Pillet L."/>
            <person name="Moustafa A."/>
            <person name="Platzer M."/>
            <person name="Groth M."/>
            <person name="Szafranski K."/>
            <person name="Schliwa M."/>
        </authorList>
    </citation>
    <scope>NUCLEOTIDE SEQUENCE [LARGE SCALE GENOMIC DNA]</scope>
</reference>
<evidence type="ECO:0000256" key="11">
    <source>
        <dbReference type="ARBA" id="ARBA00023136"/>
    </source>
</evidence>
<dbReference type="InterPro" id="IPR056176">
    <property type="entry name" value="TPR_COPA_B"/>
</dbReference>
<keyword evidence="5" id="KW-0963">Cytoplasm</keyword>
<evidence type="ECO:0000256" key="12">
    <source>
        <dbReference type="ARBA" id="ARBA00023329"/>
    </source>
</evidence>
<dbReference type="InterPro" id="IPR006692">
    <property type="entry name" value="Beta-prop_COPA/B_2nd"/>
</dbReference>
<keyword evidence="6" id="KW-0853">WD repeat</keyword>